<dbReference type="GO" id="GO:0006355">
    <property type="term" value="P:regulation of DNA-templated transcription"/>
    <property type="evidence" value="ECO:0007669"/>
    <property type="project" value="InterPro"/>
</dbReference>
<dbReference type="InterPro" id="IPR016032">
    <property type="entry name" value="Sig_transdc_resp-reg_C-effctor"/>
</dbReference>
<dbReference type="Pfam" id="PF00196">
    <property type="entry name" value="GerE"/>
    <property type="match status" value="1"/>
</dbReference>
<evidence type="ECO:0000259" key="1">
    <source>
        <dbReference type="Pfam" id="PF00196"/>
    </source>
</evidence>
<gene>
    <name evidence="2" type="ORF">UFOPK3554_00516</name>
</gene>
<dbReference type="EMBL" id="CAFBSG010000006">
    <property type="protein sequence ID" value="CAB5239869.1"/>
    <property type="molecule type" value="Genomic_DNA"/>
</dbReference>
<dbReference type="InterPro" id="IPR036388">
    <property type="entry name" value="WH-like_DNA-bd_sf"/>
</dbReference>
<name>A0A6J7XRC0_9ZZZZ</name>
<organism evidence="2">
    <name type="scientific">freshwater metagenome</name>
    <dbReference type="NCBI Taxonomy" id="449393"/>
    <lineage>
        <taxon>unclassified sequences</taxon>
        <taxon>metagenomes</taxon>
        <taxon>ecological metagenomes</taxon>
    </lineage>
</organism>
<dbReference type="SUPFAM" id="SSF46894">
    <property type="entry name" value="C-terminal effector domain of the bipartite response regulators"/>
    <property type="match status" value="1"/>
</dbReference>
<dbReference type="AlphaFoldDB" id="A0A6J7XRC0"/>
<protein>
    <submittedName>
        <fullName evidence="2">Unannotated protein</fullName>
    </submittedName>
</protein>
<reference evidence="2" key="1">
    <citation type="submission" date="2020-05" db="EMBL/GenBank/DDBJ databases">
        <authorList>
            <person name="Chiriac C."/>
            <person name="Salcher M."/>
            <person name="Ghai R."/>
            <person name="Kavagutti S V."/>
        </authorList>
    </citation>
    <scope>NUCLEOTIDE SEQUENCE</scope>
</reference>
<evidence type="ECO:0000313" key="2">
    <source>
        <dbReference type="EMBL" id="CAB5239869.1"/>
    </source>
</evidence>
<sequence length="241" mass="26967">MLLLKVRELASFLSEVDREPGEIARYLAFKTLVDFQPSTIFIKSVKDNHLIENIGGYGFDPKTLSDSRSFYITSNSPSADAIRNNQVIVINGPSDMEATYPDMGNWSLILSQWKSGYFLPINGVGCISFYCENESLESEEIKMFLLTVSEIVGFALSHQRQLAKSKPRQSVDGSVDSDSPLSRRQEIILKHLVGGLTNSEIALELGFSESLVRQETVILYAHFEVSGRRDLIDSPPEGFNY</sequence>
<accession>A0A6J7XRC0</accession>
<dbReference type="GO" id="GO:0003677">
    <property type="term" value="F:DNA binding"/>
    <property type="evidence" value="ECO:0007669"/>
    <property type="project" value="InterPro"/>
</dbReference>
<dbReference type="Gene3D" id="1.10.10.10">
    <property type="entry name" value="Winged helix-like DNA-binding domain superfamily/Winged helix DNA-binding domain"/>
    <property type="match status" value="1"/>
</dbReference>
<proteinExistence type="predicted"/>
<dbReference type="InterPro" id="IPR000792">
    <property type="entry name" value="Tscrpt_reg_LuxR_C"/>
</dbReference>
<feature type="domain" description="HTH luxR-type" evidence="1">
    <location>
        <begin position="180"/>
        <end position="233"/>
    </location>
</feature>